<dbReference type="STRING" id="139825.A0A401H5U7"/>
<dbReference type="PROSITE" id="PS50011">
    <property type="entry name" value="PROTEIN_KINASE_DOM"/>
    <property type="match status" value="1"/>
</dbReference>
<dbReference type="InterPro" id="IPR000719">
    <property type="entry name" value="Prot_kinase_dom"/>
</dbReference>
<evidence type="ECO:0000313" key="3">
    <source>
        <dbReference type="Proteomes" id="UP000287166"/>
    </source>
</evidence>
<keyword evidence="3" id="KW-1185">Reference proteome</keyword>
<dbReference type="AlphaFoldDB" id="A0A401H5U7"/>
<dbReference type="OrthoDB" id="2740102at2759"/>
<comment type="caution">
    <text evidence="2">The sequence shown here is derived from an EMBL/GenBank/DDBJ whole genome shotgun (WGS) entry which is preliminary data.</text>
</comment>
<dbReference type="EMBL" id="BFAD01000017">
    <property type="protein sequence ID" value="GBE89759.1"/>
    <property type="molecule type" value="Genomic_DNA"/>
</dbReference>
<dbReference type="GO" id="GO:0004672">
    <property type="term" value="F:protein kinase activity"/>
    <property type="evidence" value="ECO:0007669"/>
    <property type="project" value="InterPro"/>
</dbReference>
<dbReference type="SUPFAM" id="SSF56112">
    <property type="entry name" value="Protein kinase-like (PK-like)"/>
    <property type="match status" value="1"/>
</dbReference>
<name>A0A401H5U7_9APHY</name>
<accession>A0A401H5U7</accession>
<dbReference type="Proteomes" id="UP000287166">
    <property type="component" value="Unassembled WGS sequence"/>
</dbReference>
<dbReference type="InterPro" id="IPR008266">
    <property type="entry name" value="Tyr_kinase_AS"/>
</dbReference>
<dbReference type="InterPro" id="IPR011009">
    <property type="entry name" value="Kinase-like_dom_sf"/>
</dbReference>
<dbReference type="PANTHER" id="PTHR37171">
    <property type="entry name" value="SERINE/THREONINE-PROTEIN KINASE YRZF-RELATED"/>
    <property type="match status" value="1"/>
</dbReference>
<dbReference type="Gene3D" id="1.10.510.10">
    <property type="entry name" value="Transferase(Phosphotransferase) domain 1"/>
    <property type="match status" value="1"/>
</dbReference>
<dbReference type="GO" id="GO:0005524">
    <property type="term" value="F:ATP binding"/>
    <property type="evidence" value="ECO:0007669"/>
    <property type="project" value="InterPro"/>
</dbReference>
<dbReference type="InParanoid" id="A0A401H5U7"/>
<evidence type="ECO:0000313" key="2">
    <source>
        <dbReference type="EMBL" id="GBE89759.1"/>
    </source>
</evidence>
<sequence length="283" mass="32457">MPLLRFPALHSRDPISFYGLEAIDEHTYADITLTDVKSIHEGKRLSVVYRATAHATSPELASQDVVCKVAYGRRSRDSLHHEARIYDKLRALQGRVIPRCLGLYEGELEDGLAACLLLEYCGAELVKILCFRARERQVLDSLQEIHRHGVQHNDVRECNIVVSEGGRPIIIDFDVAQEHDCKLQMDIKFDQVKPDVYEFGCHELHRAAVSADAWLPRVIPYLWYHVPIEFAESPELLATQAPKDMPPDDALKQAQAYHAMFLEALRKRERGEPYCWRDDRMVV</sequence>
<protein>
    <recommendedName>
        <fullName evidence="1">Protein kinase domain-containing protein</fullName>
    </recommendedName>
</protein>
<feature type="domain" description="Protein kinase" evidence="1">
    <location>
        <begin position="33"/>
        <end position="283"/>
    </location>
</feature>
<dbReference type="PANTHER" id="PTHR37171:SF1">
    <property type="entry name" value="SERINE_THREONINE-PROTEIN KINASE YRZF-RELATED"/>
    <property type="match status" value="1"/>
</dbReference>
<dbReference type="InterPro" id="IPR052396">
    <property type="entry name" value="Meiotic_Drive_Suppr_Kinase"/>
</dbReference>
<reference evidence="2 3" key="1">
    <citation type="journal article" date="2018" name="Sci. Rep.">
        <title>Genome sequence of the cauliflower mushroom Sparassis crispa (Hanabiratake) and its association with beneficial usage.</title>
        <authorList>
            <person name="Kiyama R."/>
            <person name="Furutani Y."/>
            <person name="Kawaguchi K."/>
            <person name="Nakanishi T."/>
        </authorList>
    </citation>
    <scope>NUCLEOTIDE SEQUENCE [LARGE SCALE GENOMIC DNA]</scope>
</reference>
<proteinExistence type="predicted"/>
<dbReference type="RefSeq" id="XP_027620672.1">
    <property type="nucleotide sequence ID" value="XM_027764871.1"/>
</dbReference>
<dbReference type="PROSITE" id="PS00109">
    <property type="entry name" value="PROTEIN_KINASE_TYR"/>
    <property type="match status" value="1"/>
</dbReference>
<evidence type="ECO:0000259" key="1">
    <source>
        <dbReference type="PROSITE" id="PS50011"/>
    </source>
</evidence>
<gene>
    <name evidence="2" type="ORF">SCP_1700840</name>
</gene>
<organism evidence="2 3">
    <name type="scientific">Sparassis crispa</name>
    <dbReference type="NCBI Taxonomy" id="139825"/>
    <lineage>
        <taxon>Eukaryota</taxon>
        <taxon>Fungi</taxon>
        <taxon>Dikarya</taxon>
        <taxon>Basidiomycota</taxon>
        <taxon>Agaricomycotina</taxon>
        <taxon>Agaricomycetes</taxon>
        <taxon>Polyporales</taxon>
        <taxon>Sparassidaceae</taxon>
        <taxon>Sparassis</taxon>
    </lineage>
</organism>
<dbReference type="GeneID" id="38786676"/>